<feature type="compositionally biased region" description="Basic and acidic residues" evidence="1">
    <location>
        <begin position="19"/>
        <end position="28"/>
    </location>
</feature>
<evidence type="ECO:0000256" key="1">
    <source>
        <dbReference type="SAM" id="MobiDB-lite"/>
    </source>
</evidence>
<evidence type="ECO:0000313" key="3">
    <source>
        <dbReference type="Proteomes" id="UP001221898"/>
    </source>
</evidence>
<reference evidence="2" key="1">
    <citation type="journal article" date="2023" name="Science">
        <title>Genome structures resolve the early diversification of teleost fishes.</title>
        <authorList>
            <person name="Parey E."/>
            <person name="Louis A."/>
            <person name="Montfort J."/>
            <person name="Bouchez O."/>
            <person name="Roques C."/>
            <person name="Iampietro C."/>
            <person name="Lluch J."/>
            <person name="Castinel A."/>
            <person name="Donnadieu C."/>
            <person name="Desvignes T."/>
            <person name="Floi Bucao C."/>
            <person name="Jouanno E."/>
            <person name="Wen M."/>
            <person name="Mejri S."/>
            <person name="Dirks R."/>
            <person name="Jansen H."/>
            <person name="Henkel C."/>
            <person name="Chen W.J."/>
            <person name="Zahm M."/>
            <person name="Cabau C."/>
            <person name="Klopp C."/>
            <person name="Thompson A.W."/>
            <person name="Robinson-Rechavi M."/>
            <person name="Braasch I."/>
            <person name="Lecointre G."/>
            <person name="Bobe J."/>
            <person name="Postlethwait J.H."/>
            <person name="Berthelot C."/>
            <person name="Roest Crollius H."/>
            <person name="Guiguen Y."/>
        </authorList>
    </citation>
    <scope>NUCLEOTIDE SEQUENCE</scope>
    <source>
        <strain evidence="2">NC1722</strain>
    </source>
</reference>
<evidence type="ECO:0000313" key="2">
    <source>
        <dbReference type="EMBL" id="KAJ8396239.1"/>
    </source>
</evidence>
<dbReference type="Proteomes" id="UP001221898">
    <property type="component" value="Unassembled WGS sequence"/>
</dbReference>
<sequence>MWKRETPGEGVGGGLAWHADSEHPDAGPRRPGLAGKAERCSHCSLRTTVHPGPDWLQMRGPVVRVTHIPPQQMAHTAGTHMPLDGIEGVRLVCCTPLRSAFRAGPVRPVLPPFRFAHLFPDSSPPPPPPPPPALQLAKRHAPLLTCVNSSLIRMIAFSSRQ</sequence>
<dbReference type="AlphaFoldDB" id="A0AAD7WHI5"/>
<name>A0AAD7WHI5_9TELE</name>
<comment type="caution">
    <text evidence="2">The sequence shown here is derived from an EMBL/GenBank/DDBJ whole genome shotgun (WGS) entry which is preliminary data.</text>
</comment>
<organism evidence="2 3">
    <name type="scientific">Aldrovandia affinis</name>
    <dbReference type="NCBI Taxonomy" id="143900"/>
    <lineage>
        <taxon>Eukaryota</taxon>
        <taxon>Metazoa</taxon>
        <taxon>Chordata</taxon>
        <taxon>Craniata</taxon>
        <taxon>Vertebrata</taxon>
        <taxon>Euteleostomi</taxon>
        <taxon>Actinopterygii</taxon>
        <taxon>Neopterygii</taxon>
        <taxon>Teleostei</taxon>
        <taxon>Notacanthiformes</taxon>
        <taxon>Halosauridae</taxon>
        <taxon>Aldrovandia</taxon>
    </lineage>
</organism>
<feature type="region of interest" description="Disordered" evidence="1">
    <location>
        <begin position="1"/>
        <end position="37"/>
    </location>
</feature>
<accession>A0AAD7WHI5</accession>
<gene>
    <name evidence="2" type="ORF">AAFF_G00021060</name>
</gene>
<dbReference type="EMBL" id="JAINUG010000108">
    <property type="protein sequence ID" value="KAJ8396239.1"/>
    <property type="molecule type" value="Genomic_DNA"/>
</dbReference>
<protein>
    <submittedName>
        <fullName evidence="2">Uncharacterized protein</fullName>
    </submittedName>
</protein>
<keyword evidence="3" id="KW-1185">Reference proteome</keyword>
<proteinExistence type="predicted"/>